<dbReference type="GO" id="GO:0006633">
    <property type="term" value="P:fatty acid biosynthetic process"/>
    <property type="evidence" value="ECO:0007669"/>
    <property type="project" value="UniProtKB-KW"/>
</dbReference>
<feature type="binding site" description="axial binding residue" evidence="20">
    <location>
        <position position="86"/>
    </location>
    <ligand>
        <name>heme</name>
        <dbReference type="ChEBI" id="CHEBI:30413"/>
    </ligand>
    <ligandPart>
        <name>Fe</name>
        <dbReference type="ChEBI" id="CHEBI:18248"/>
    </ligandPart>
</feature>
<dbReference type="InterPro" id="IPR018506">
    <property type="entry name" value="Cyt_B5_heme-BS"/>
</dbReference>
<comment type="function">
    <text evidence="18">Catalyzes stereospecific hydroxylation of free fatty acids at the C-2 position to produce (R)-2-hydroxy fatty acids, which are building blocks of sphingolipids and glycosphingolipids common in neural tissue and epidermis. Plays an essential role in the synthesis of galactosphingolipids of the myelin sheath. Responsible for the synthesis of sphingolipids and glycosphingolipids involved in the formation of epidermal lamellar bodies critical for skin permeability barrier. Participates in the synthesis of glycosphingolipids and a fraction of type II wax diesters in sebaceous gland, specifically regulating hair follicle homeostasis. Involved in the synthesis of sphingolipids of plasma membrane rafts, controlling lipid raft mobility and trafficking of raft-associated proteins.</text>
</comment>
<evidence type="ECO:0000256" key="6">
    <source>
        <dbReference type="ARBA" id="ARBA00022617"/>
    </source>
</evidence>
<evidence type="ECO:0000256" key="12">
    <source>
        <dbReference type="ARBA" id="ARBA00022989"/>
    </source>
</evidence>
<feature type="binding site" evidence="19">
    <location>
        <position position="317"/>
    </location>
    <ligand>
        <name>Zn(2+)</name>
        <dbReference type="ChEBI" id="CHEBI:29105"/>
        <label>1</label>
    </ligand>
</feature>
<sequence length="354" mass="40641">MTQGPYPANGHLDATEMLLSAGPLKKDTGVSYTAEEVAKNKWTIIEGEVYNITDFLDMHPGGKKILMPYLGRDASKAFKNEKIHVHSKRAFNILQSYKIGTLQGGDVSGKSSYAHPLANLVDFSKPVLTQVMNMNPKIYQDWIHGASIGAKTFRIFDTDFFESMSRYPWWYILPLWLPVIFMLMVNSVVKSSIIATVPSIIFGFFLWGGIEYVLHRFIFHMESDTPIRNFVHFFAHGIHHIIPLDPSRLTFPPSFAIPLIFGIYQIVSHCTLYIPSLEGVMAGALFGYVSYDTMHYYFHHGERFRSVQYFNYMKKRHTDHHYKCPENNFGVTTPLFDWFFGTSYQYEPVSHGNS</sequence>
<dbReference type="PANTHER" id="PTHR12863">
    <property type="entry name" value="FATTY ACID HYDROXYLASE"/>
    <property type="match status" value="1"/>
</dbReference>
<comment type="pathway">
    <text evidence="2">Sphingolipid metabolism.</text>
</comment>
<keyword evidence="13 18" id="KW-0560">Oxidoreductase</keyword>
<dbReference type="SUPFAM" id="SSF55856">
    <property type="entry name" value="Cytochrome b5-like heme/steroid binding domain"/>
    <property type="match status" value="1"/>
</dbReference>
<evidence type="ECO:0000256" key="9">
    <source>
        <dbReference type="ARBA" id="ARBA00022824"/>
    </source>
</evidence>
<dbReference type="Proteomes" id="UP000241769">
    <property type="component" value="Unassembled WGS sequence"/>
</dbReference>
<evidence type="ECO:0000256" key="8">
    <source>
        <dbReference type="ARBA" id="ARBA00022723"/>
    </source>
</evidence>
<feature type="binding site" evidence="19">
    <location>
        <position position="320"/>
    </location>
    <ligand>
        <name>Zn(2+)</name>
        <dbReference type="ChEBI" id="CHEBI:29105"/>
        <label>1</label>
    </ligand>
</feature>
<feature type="binding site" evidence="19">
    <location>
        <position position="321"/>
    </location>
    <ligand>
        <name>Zn(2+)</name>
        <dbReference type="ChEBI" id="CHEBI:29105"/>
        <label>1</label>
    </ligand>
</feature>
<feature type="domain" description="Cytochrome b5 heme-binding" evidence="22">
    <location>
        <begin position="16"/>
        <end position="103"/>
    </location>
</feature>
<keyword evidence="15 18" id="KW-0443">Lipid metabolism</keyword>
<dbReference type="Pfam" id="PF04116">
    <property type="entry name" value="FA_hydroxylase"/>
    <property type="match status" value="1"/>
</dbReference>
<feature type="binding site" evidence="19">
    <location>
        <position position="215"/>
    </location>
    <ligand>
        <name>Zn(2+)</name>
        <dbReference type="ChEBI" id="CHEBI:29105"/>
        <label>1</label>
    </ligand>
</feature>
<dbReference type="GO" id="GO:0005789">
    <property type="term" value="C:endoplasmic reticulum membrane"/>
    <property type="evidence" value="ECO:0007669"/>
    <property type="project" value="UniProtKB-SubCell"/>
</dbReference>
<evidence type="ECO:0000256" key="14">
    <source>
        <dbReference type="ARBA" id="ARBA00023004"/>
    </source>
</evidence>
<comment type="cofactor">
    <cofactor evidence="18 19">
        <name>Zn(2+)</name>
        <dbReference type="ChEBI" id="CHEBI:29105"/>
    </cofactor>
    <text evidence="18 19">Binds 2 Zn(2+) ions per subunit that likely form a catalytic dimetal center.</text>
</comment>
<feature type="transmembrane region" description="Helical" evidence="21">
    <location>
        <begin position="193"/>
        <end position="214"/>
    </location>
</feature>
<evidence type="ECO:0000256" key="7">
    <source>
        <dbReference type="ARBA" id="ARBA00022692"/>
    </source>
</evidence>
<evidence type="ECO:0000256" key="17">
    <source>
        <dbReference type="ARBA" id="ARBA00023160"/>
    </source>
</evidence>
<feature type="binding site" description="axial binding residue" evidence="20">
    <location>
        <position position="59"/>
    </location>
    <ligand>
        <name>heme</name>
        <dbReference type="ChEBI" id="CHEBI:30413"/>
    </ligand>
    <ligandPart>
        <name>Fe</name>
        <dbReference type="ChEBI" id="CHEBI:18248"/>
    </ligandPart>
</feature>
<dbReference type="PROSITE" id="PS50255">
    <property type="entry name" value="CYTOCHROME_B5_2"/>
    <property type="match status" value="1"/>
</dbReference>
<dbReference type="STRING" id="1890364.A0A2P6NUQ6"/>
<evidence type="ECO:0000256" key="20">
    <source>
        <dbReference type="PIRSR" id="PIRSR005149-50"/>
    </source>
</evidence>
<dbReference type="Gene3D" id="3.10.120.10">
    <property type="entry name" value="Cytochrome b5-like heme/steroid binding domain"/>
    <property type="match status" value="1"/>
</dbReference>
<gene>
    <name evidence="23" type="ORF">PROFUN_02399</name>
</gene>
<evidence type="ECO:0000313" key="23">
    <source>
        <dbReference type="EMBL" id="PRP87699.1"/>
    </source>
</evidence>
<keyword evidence="17 18" id="KW-0275">Fatty acid biosynthesis</keyword>
<keyword evidence="7 21" id="KW-0812">Transmembrane</keyword>
<reference evidence="23 24" key="1">
    <citation type="journal article" date="2018" name="Genome Biol. Evol.">
        <title>Multiple Roots of Fruiting Body Formation in Amoebozoa.</title>
        <authorList>
            <person name="Hillmann F."/>
            <person name="Forbes G."/>
            <person name="Novohradska S."/>
            <person name="Ferling I."/>
            <person name="Riege K."/>
            <person name="Groth M."/>
            <person name="Westermann M."/>
            <person name="Marz M."/>
            <person name="Spaller T."/>
            <person name="Winckler T."/>
            <person name="Schaap P."/>
            <person name="Glockner G."/>
        </authorList>
    </citation>
    <scope>NUCLEOTIDE SEQUENCE [LARGE SCALE GENOMIC DNA]</scope>
    <source>
        <strain evidence="23 24">Jena</strain>
    </source>
</reference>
<dbReference type="GO" id="GO:0020037">
    <property type="term" value="F:heme binding"/>
    <property type="evidence" value="ECO:0007669"/>
    <property type="project" value="InterPro"/>
</dbReference>
<accession>A0A2P6NUQ6</accession>
<dbReference type="Pfam" id="PF00173">
    <property type="entry name" value="Cyt-b5"/>
    <property type="match status" value="1"/>
</dbReference>
<feature type="binding site" evidence="19">
    <location>
        <position position="240"/>
    </location>
    <ligand>
        <name>Zn(2+)</name>
        <dbReference type="ChEBI" id="CHEBI:29105"/>
        <label>1</label>
    </ligand>
</feature>
<evidence type="ECO:0000256" key="11">
    <source>
        <dbReference type="ARBA" id="ARBA00022833"/>
    </source>
</evidence>
<keyword evidence="9 18" id="KW-0256">Endoplasmic reticulum</keyword>
<evidence type="ECO:0000259" key="22">
    <source>
        <dbReference type="PROSITE" id="PS50255"/>
    </source>
</evidence>
<dbReference type="OrthoDB" id="260519at2759"/>
<dbReference type="PANTHER" id="PTHR12863:SF1">
    <property type="entry name" value="FATTY ACID 2-HYDROXYLASE"/>
    <property type="match status" value="1"/>
</dbReference>
<feature type="binding site" evidence="19">
    <location>
        <position position="239"/>
    </location>
    <ligand>
        <name>Zn(2+)</name>
        <dbReference type="ChEBI" id="CHEBI:29105"/>
        <label>1</label>
    </ligand>
</feature>
<comment type="caution">
    <text evidence="23">The sequence shown here is derived from an EMBL/GenBank/DDBJ whole genome shotgun (WGS) entry which is preliminary data.</text>
</comment>
<keyword evidence="14 18" id="KW-0408">Iron</keyword>
<feature type="binding site" evidence="19">
    <location>
        <position position="299"/>
    </location>
    <ligand>
        <name>Zn(2+)</name>
        <dbReference type="ChEBI" id="CHEBI:29105"/>
        <label>1</label>
    </ligand>
</feature>
<evidence type="ECO:0000256" key="10">
    <source>
        <dbReference type="ARBA" id="ARBA00022832"/>
    </source>
</evidence>
<evidence type="ECO:0000256" key="5">
    <source>
        <dbReference type="ARBA" id="ARBA00022516"/>
    </source>
</evidence>
<comment type="similarity">
    <text evidence="4 18">Belongs to the sterol desaturase family. SCS7 subfamily.</text>
</comment>
<keyword evidence="11 19" id="KW-0862">Zinc</keyword>
<keyword evidence="24" id="KW-1185">Reference proteome</keyword>
<dbReference type="AlphaFoldDB" id="A0A2P6NUQ6"/>
<dbReference type="InterPro" id="IPR014430">
    <property type="entry name" value="Scs7"/>
</dbReference>
<evidence type="ECO:0000256" key="21">
    <source>
        <dbReference type="SAM" id="Phobius"/>
    </source>
</evidence>
<organism evidence="23 24">
    <name type="scientific">Planoprotostelium fungivorum</name>
    <dbReference type="NCBI Taxonomy" id="1890364"/>
    <lineage>
        <taxon>Eukaryota</taxon>
        <taxon>Amoebozoa</taxon>
        <taxon>Evosea</taxon>
        <taxon>Variosea</taxon>
        <taxon>Cavosteliida</taxon>
        <taxon>Cavosteliaceae</taxon>
        <taxon>Planoprotostelium</taxon>
    </lineage>
</organism>
<feature type="binding site" evidence="19">
    <location>
        <position position="220"/>
    </location>
    <ligand>
        <name>Zn(2+)</name>
        <dbReference type="ChEBI" id="CHEBI:29105"/>
        <label>1</label>
    </ligand>
</feature>
<comment type="pathway">
    <text evidence="3">Lipid metabolism.</text>
</comment>
<dbReference type="EC" id="1.-.-.-" evidence="18"/>
<feature type="transmembrane region" description="Helical" evidence="21">
    <location>
        <begin position="169"/>
        <end position="187"/>
    </location>
</feature>
<dbReference type="InterPro" id="IPR036400">
    <property type="entry name" value="Cyt_B5-like_heme/steroid_sf"/>
</dbReference>
<dbReference type="InterPro" id="IPR006694">
    <property type="entry name" value="Fatty_acid_hydroxylase"/>
</dbReference>
<evidence type="ECO:0000256" key="18">
    <source>
        <dbReference type="PIRNR" id="PIRNR005149"/>
    </source>
</evidence>
<keyword evidence="8 18" id="KW-0479">Metal-binding</keyword>
<keyword evidence="16 18" id="KW-0472">Membrane</keyword>
<evidence type="ECO:0000256" key="2">
    <source>
        <dbReference type="ARBA" id="ARBA00004991"/>
    </source>
</evidence>
<protein>
    <recommendedName>
        <fullName evidence="18">Fatty acid 2-hydroxylase</fullName>
        <ecNumber evidence="18">1.-.-.-</ecNumber>
    </recommendedName>
</protein>
<comment type="cofactor">
    <cofactor evidence="20">
        <name>Fe cation</name>
        <dbReference type="ChEBI" id="CHEBI:24875"/>
    </cofactor>
</comment>
<evidence type="ECO:0000256" key="15">
    <source>
        <dbReference type="ARBA" id="ARBA00023098"/>
    </source>
</evidence>
<dbReference type="GO" id="GO:0080132">
    <property type="term" value="F:fatty acid 2-hydroxylase activity"/>
    <property type="evidence" value="ECO:0007669"/>
    <property type="project" value="InterPro"/>
</dbReference>
<dbReference type="FunCoup" id="A0A2P6NUQ6">
    <property type="interactions" value="80"/>
</dbReference>
<comment type="subcellular location">
    <subcellularLocation>
        <location evidence="1">Endoplasmic reticulum membrane</location>
        <topology evidence="1">Multi-pass membrane protein</topology>
    </subcellularLocation>
</comment>
<feature type="binding site" evidence="19">
    <location>
        <position position="236"/>
    </location>
    <ligand>
        <name>Zn(2+)</name>
        <dbReference type="ChEBI" id="CHEBI:29105"/>
        <label>1</label>
    </ligand>
</feature>
<dbReference type="PIRSF" id="PIRSF005149">
    <property type="entry name" value="IPC-B_HD"/>
    <property type="match status" value="1"/>
</dbReference>
<dbReference type="GO" id="GO:0005506">
    <property type="term" value="F:iron ion binding"/>
    <property type="evidence" value="ECO:0007669"/>
    <property type="project" value="UniProtKB-UniRule"/>
</dbReference>
<keyword evidence="6 20" id="KW-0349">Heme</keyword>
<dbReference type="InParanoid" id="A0A2P6NUQ6"/>
<keyword evidence="12 21" id="KW-1133">Transmembrane helix</keyword>
<keyword evidence="10 18" id="KW-0276">Fatty acid metabolism</keyword>
<evidence type="ECO:0000256" key="3">
    <source>
        <dbReference type="ARBA" id="ARBA00005189"/>
    </source>
</evidence>
<dbReference type="PROSITE" id="PS00191">
    <property type="entry name" value="CYTOCHROME_B5_1"/>
    <property type="match status" value="1"/>
</dbReference>
<evidence type="ECO:0000256" key="4">
    <source>
        <dbReference type="ARBA" id="ARBA00005747"/>
    </source>
</evidence>
<evidence type="ECO:0000313" key="24">
    <source>
        <dbReference type="Proteomes" id="UP000241769"/>
    </source>
</evidence>
<evidence type="ECO:0000256" key="1">
    <source>
        <dbReference type="ARBA" id="ARBA00004477"/>
    </source>
</evidence>
<proteinExistence type="inferred from homology"/>
<evidence type="ECO:0000256" key="13">
    <source>
        <dbReference type="ARBA" id="ARBA00023002"/>
    </source>
</evidence>
<dbReference type="InterPro" id="IPR001199">
    <property type="entry name" value="Cyt_B5-like_heme/steroid-bd"/>
</dbReference>
<feature type="binding site" evidence="19">
    <location>
        <position position="295"/>
    </location>
    <ligand>
        <name>Zn(2+)</name>
        <dbReference type="ChEBI" id="CHEBI:29105"/>
        <label>1</label>
    </ligand>
</feature>
<evidence type="ECO:0000256" key="16">
    <source>
        <dbReference type="ARBA" id="ARBA00023136"/>
    </source>
</evidence>
<name>A0A2P6NUQ6_9EUKA</name>
<dbReference type="EMBL" id="MDYQ01000018">
    <property type="protein sequence ID" value="PRP87699.1"/>
    <property type="molecule type" value="Genomic_DNA"/>
</dbReference>
<keyword evidence="5 18" id="KW-0444">Lipid biosynthesis</keyword>
<evidence type="ECO:0000256" key="19">
    <source>
        <dbReference type="PIRSR" id="PIRSR005149-1"/>
    </source>
</evidence>
<dbReference type="PRINTS" id="PR00363">
    <property type="entry name" value="CYTOCHROMEB5"/>
</dbReference>
<dbReference type="SMART" id="SM01117">
    <property type="entry name" value="Cyt-b5"/>
    <property type="match status" value="1"/>
</dbReference>